<evidence type="ECO:0000313" key="10">
    <source>
        <dbReference type="Proteomes" id="UP001596958"/>
    </source>
</evidence>
<dbReference type="SUPFAM" id="SSF53335">
    <property type="entry name" value="S-adenosyl-L-methionine-dependent methyltransferases"/>
    <property type="match status" value="1"/>
</dbReference>
<evidence type="ECO:0000256" key="6">
    <source>
        <dbReference type="ARBA" id="ARBA00022747"/>
    </source>
</evidence>
<evidence type="ECO:0000256" key="2">
    <source>
        <dbReference type="ARBA" id="ARBA00011900"/>
    </source>
</evidence>
<dbReference type="EC" id="2.1.1.72" evidence="2"/>
<dbReference type="Pfam" id="PF02384">
    <property type="entry name" value="N6_Mtase"/>
    <property type="match status" value="1"/>
</dbReference>
<keyword evidence="10" id="KW-1185">Reference proteome</keyword>
<keyword evidence="3 9" id="KW-0489">Methyltransferase</keyword>
<reference evidence="10" key="1">
    <citation type="journal article" date="2019" name="Int. J. Syst. Evol. Microbiol.">
        <title>The Global Catalogue of Microorganisms (GCM) 10K type strain sequencing project: providing services to taxonomists for standard genome sequencing and annotation.</title>
        <authorList>
            <consortium name="The Broad Institute Genomics Platform"/>
            <consortium name="The Broad Institute Genome Sequencing Center for Infectious Disease"/>
            <person name="Wu L."/>
            <person name="Ma J."/>
        </authorList>
    </citation>
    <scope>NUCLEOTIDE SEQUENCE [LARGE SCALE GENOMIC DNA]</scope>
    <source>
        <strain evidence="10">CCUG 63418</strain>
    </source>
</reference>
<dbReference type="InterPro" id="IPR003356">
    <property type="entry name" value="DNA_methylase_A-5"/>
</dbReference>
<evidence type="ECO:0000259" key="8">
    <source>
        <dbReference type="Pfam" id="PF02384"/>
    </source>
</evidence>
<evidence type="ECO:0000256" key="5">
    <source>
        <dbReference type="ARBA" id="ARBA00022691"/>
    </source>
</evidence>
<feature type="domain" description="DNA methylase adenine-specific" evidence="8">
    <location>
        <begin position="87"/>
        <end position="187"/>
    </location>
</feature>
<evidence type="ECO:0000256" key="4">
    <source>
        <dbReference type="ARBA" id="ARBA00022679"/>
    </source>
</evidence>
<protein>
    <recommendedName>
        <fullName evidence="2">site-specific DNA-methyltransferase (adenine-specific)</fullName>
        <ecNumber evidence="2">2.1.1.72</ecNumber>
    </recommendedName>
</protein>
<keyword evidence="5" id="KW-0949">S-adenosyl-L-methionine</keyword>
<dbReference type="InterPro" id="IPR051537">
    <property type="entry name" value="DNA_Adenine_Mtase"/>
</dbReference>
<comment type="caution">
    <text evidence="9">The sequence shown here is derived from an EMBL/GenBank/DDBJ whole genome shotgun (WGS) entry which is preliminary data.</text>
</comment>
<dbReference type="RefSeq" id="WP_377101290.1">
    <property type="nucleotide sequence ID" value="NZ_JBHTHU010000019.1"/>
</dbReference>
<evidence type="ECO:0000256" key="7">
    <source>
        <dbReference type="ARBA" id="ARBA00047942"/>
    </source>
</evidence>
<keyword evidence="4" id="KW-0808">Transferase</keyword>
<evidence type="ECO:0000313" key="9">
    <source>
        <dbReference type="EMBL" id="MFD0751279.1"/>
    </source>
</evidence>
<comment type="catalytic activity">
    <reaction evidence="7">
        <text>a 2'-deoxyadenosine in DNA + S-adenosyl-L-methionine = an N(6)-methyl-2'-deoxyadenosine in DNA + S-adenosyl-L-homocysteine + H(+)</text>
        <dbReference type="Rhea" id="RHEA:15197"/>
        <dbReference type="Rhea" id="RHEA-COMP:12418"/>
        <dbReference type="Rhea" id="RHEA-COMP:12419"/>
        <dbReference type="ChEBI" id="CHEBI:15378"/>
        <dbReference type="ChEBI" id="CHEBI:57856"/>
        <dbReference type="ChEBI" id="CHEBI:59789"/>
        <dbReference type="ChEBI" id="CHEBI:90615"/>
        <dbReference type="ChEBI" id="CHEBI:90616"/>
        <dbReference type="EC" id="2.1.1.72"/>
    </reaction>
</comment>
<accession>A0ABW2YYI3</accession>
<proteinExistence type="inferred from homology"/>
<comment type="similarity">
    <text evidence="1">Belongs to the N(4)/N(6)-methyltransferase family.</text>
</comment>
<dbReference type="GO" id="GO:0032259">
    <property type="term" value="P:methylation"/>
    <property type="evidence" value="ECO:0007669"/>
    <property type="project" value="UniProtKB-KW"/>
</dbReference>
<dbReference type="PANTHER" id="PTHR42933">
    <property type="entry name" value="SLR6095 PROTEIN"/>
    <property type="match status" value="1"/>
</dbReference>
<sequence>MTYFKELLTAFERYAYGQSLHTAFTEMLEWMLLPFKRYDVADEQRKALEKYQSHPKVEHLVKLITLIGELSENFRDPLGELFMQAISNGHNGQYFTPEPICDMMAMMQMGDVGNSRKVNDPACGSGRMLLAAAKLNRSSLLYGADLDITCCKMALLNMLLNSLTGEVAHMNTLSNEFYRGFKVDTVLVDGFHMPYYTEFTQPELSYIWLRPLKVQEVKSKFDNPFEPLRSMQPANGVQGSLF</sequence>
<evidence type="ECO:0000256" key="3">
    <source>
        <dbReference type="ARBA" id="ARBA00022603"/>
    </source>
</evidence>
<evidence type="ECO:0000256" key="1">
    <source>
        <dbReference type="ARBA" id="ARBA00006594"/>
    </source>
</evidence>
<dbReference type="PANTHER" id="PTHR42933:SF3">
    <property type="entry name" value="TYPE I RESTRICTION ENZYME MJAVIII METHYLASE SUBUNIT"/>
    <property type="match status" value="1"/>
</dbReference>
<dbReference type="GO" id="GO:0008168">
    <property type="term" value="F:methyltransferase activity"/>
    <property type="evidence" value="ECO:0007669"/>
    <property type="project" value="UniProtKB-KW"/>
</dbReference>
<dbReference type="Gene3D" id="3.40.50.150">
    <property type="entry name" value="Vaccinia Virus protein VP39"/>
    <property type="match status" value="1"/>
</dbReference>
<keyword evidence="6" id="KW-0680">Restriction system</keyword>
<organism evidence="9 10">
    <name type="scientific">Mucilaginibacter calamicampi</name>
    <dbReference type="NCBI Taxonomy" id="1302352"/>
    <lineage>
        <taxon>Bacteria</taxon>
        <taxon>Pseudomonadati</taxon>
        <taxon>Bacteroidota</taxon>
        <taxon>Sphingobacteriia</taxon>
        <taxon>Sphingobacteriales</taxon>
        <taxon>Sphingobacteriaceae</taxon>
        <taxon>Mucilaginibacter</taxon>
    </lineage>
</organism>
<dbReference type="PRINTS" id="PR00507">
    <property type="entry name" value="N12N6MTFRASE"/>
</dbReference>
<gene>
    <name evidence="9" type="ORF">ACFQZS_14105</name>
</gene>
<dbReference type="EMBL" id="JBHTHU010000019">
    <property type="protein sequence ID" value="MFD0751279.1"/>
    <property type="molecule type" value="Genomic_DNA"/>
</dbReference>
<name>A0ABW2YYI3_9SPHI</name>
<dbReference type="Proteomes" id="UP001596958">
    <property type="component" value="Unassembled WGS sequence"/>
</dbReference>
<dbReference type="InterPro" id="IPR029063">
    <property type="entry name" value="SAM-dependent_MTases_sf"/>
</dbReference>